<evidence type="ECO:0000256" key="1">
    <source>
        <dbReference type="ARBA" id="ARBA00022617"/>
    </source>
</evidence>
<gene>
    <name evidence="4" type="ORF">KV203_06635</name>
</gene>
<proteinExistence type="predicted"/>
<dbReference type="CDD" id="cd19165">
    <property type="entry name" value="HemeO"/>
    <property type="match status" value="1"/>
</dbReference>
<organism evidence="4 5">
    <name type="scientific">Skermania pinensis</name>
    <dbReference type="NCBI Taxonomy" id="39122"/>
    <lineage>
        <taxon>Bacteria</taxon>
        <taxon>Bacillati</taxon>
        <taxon>Actinomycetota</taxon>
        <taxon>Actinomycetes</taxon>
        <taxon>Mycobacteriales</taxon>
        <taxon>Gordoniaceae</taxon>
        <taxon>Skermania</taxon>
    </lineage>
</organism>
<dbReference type="PANTHER" id="PTHR10720:SF0">
    <property type="entry name" value="HEME OXYGENASE"/>
    <property type="match status" value="1"/>
</dbReference>
<dbReference type="Proteomes" id="UP000887023">
    <property type="component" value="Chromosome"/>
</dbReference>
<name>A0ABX8SC51_9ACTN</name>
<evidence type="ECO:0000256" key="3">
    <source>
        <dbReference type="ARBA" id="ARBA00023004"/>
    </source>
</evidence>
<keyword evidence="3" id="KW-0408">Iron</keyword>
<dbReference type="PIRSF" id="PIRSF000343">
    <property type="entry name" value="Haem_Oase"/>
    <property type="match status" value="1"/>
</dbReference>
<accession>A0ABX8SC51</accession>
<evidence type="ECO:0000313" key="5">
    <source>
        <dbReference type="Proteomes" id="UP000887023"/>
    </source>
</evidence>
<evidence type="ECO:0000256" key="2">
    <source>
        <dbReference type="ARBA" id="ARBA00022723"/>
    </source>
</evidence>
<dbReference type="RefSeq" id="WP_066468899.1">
    <property type="nucleotide sequence ID" value="NZ_CBCRUZ010000024.1"/>
</dbReference>
<dbReference type="PRINTS" id="PR00088">
    <property type="entry name" value="HAEMOXYGNASE"/>
</dbReference>
<evidence type="ECO:0000313" key="4">
    <source>
        <dbReference type="EMBL" id="QXQ15026.1"/>
    </source>
</evidence>
<dbReference type="SUPFAM" id="SSF48613">
    <property type="entry name" value="Heme oxygenase-like"/>
    <property type="match status" value="1"/>
</dbReference>
<dbReference type="EMBL" id="CP079105">
    <property type="protein sequence ID" value="QXQ15026.1"/>
    <property type="molecule type" value="Genomic_DNA"/>
</dbReference>
<sequence>MTPNAAERFTERLATATGAAHRDAEESEFVGNLLAGKLAASAYAAMLGQNHLIYETLERRTADLAGSVVDRVHTSALIRAPHLAADLRFLTGPTWEARIDELPATRRYRDRIEQVADGDPRIFIAHHYIRYLGDLSGGQIIKSMLRRAYGYTDEGVRFYTFADIPKLKPFKDSYRAALDALDLAPAAEALFIAEVNDAYAFNRAVFDELGAAFGRHTP</sequence>
<dbReference type="Pfam" id="PF01126">
    <property type="entry name" value="Heme_oxygenase"/>
    <property type="match status" value="1"/>
</dbReference>
<keyword evidence="1" id="KW-0349">Heme</keyword>
<protein>
    <submittedName>
        <fullName evidence="4">Biliverdin-producing heme oxygenase</fullName>
    </submittedName>
</protein>
<dbReference type="InterPro" id="IPR002051">
    <property type="entry name" value="Haem_Oase"/>
</dbReference>
<dbReference type="InterPro" id="IPR016053">
    <property type="entry name" value="Haem_Oase-like"/>
</dbReference>
<keyword evidence="5" id="KW-1185">Reference proteome</keyword>
<reference evidence="4" key="1">
    <citation type="submission" date="2021-07" db="EMBL/GenBank/DDBJ databases">
        <title>Candidatus Kaistella beijingensis sp. nov. isolated from a municipal wastewater treatment plant is involved in sludge foaming.</title>
        <authorList>
            <person name="Song Y."/>
            <person name="Liu S.-J."/>
        </authorList>
    </citation>
    <scope>NUCLEOTIDE SEQUENCE</scope>
    <source>
        <strain evidence="4">DSM 43998</strain>
    </source>
</reference>
<dbReference type="PANTHER" id="PTHR10720">
    <property type="entry name" value="HEME OXYGENASE"/>
    <property type="match status" value="1"/>
</dbReference>
<dbReference type="Gene3D" id="1.20.910.10">
    <property type="entry name" value="Heme oxygenase-like"/>
    <property type="match status" value="1"/>
</dbReference>
<keyword evidence="2" id="KW-0479">Metal-binding</keyword>
<dbReference type="InterPro" id="IPR016084">
    <property type="entry name" value="Haem_Oase-like_multi-hlx"/>
</dbReference>